<feature type="non-terminal residue" evidence="1">
    <location>
        <position position="16"/>
    </location>
</feature>
<dbReference type="AlphaFoldDB" id="A0A454CZ33"/>
<dbReference type="Proteomes" id="UP000008367">
    <property type="component" value="Unassembled WGS sequence"/>
</dbReference>
<organism evidence="1 2">
    <name type="scientific">Vibrio harveyi</name>
    <name type="common">Beneckea harveyi</name>
    <dbReference type="NCBI Taxonomy" id="669"/>
    <lineage>
        <taxon>Bacteria</taxon>
        <taxon>Pseudomonadati</taxon>
        <taxon>Pseudomonadota</taxon>
        <taxon>Gammaproteobacteria</taxon>
        <taxon>Vibrionales</taxon>
        <taxon>Vibrionaceae</taxon>
        <taxon>Vibrio</taxon>
    </lineage>
</organism>
<gene>
    <name evidence="1" type="ORF">VCHENC02_2719A</name>
</gene>
<evidence type="ECO:0000313" key="2">
    <source>
        <dbReference type="Proteomes" id="UP000008367"/>
    </source>
</evidence>
<proteinExistence type="predicted"/>
<sequence length="16" mass="2018">MKEQVWKVKHVKIDHL</sequence>
<protein>
    <submittedName>
        <fullName evidence="1">Uncharacterized protein</fullName>
    </submittedName>
</protein>
<dbReference type="EMBL" id="AJSR01001086">
    <property type="protein sequence ID" value="EKM31664.1"/>
    <property type="molecule type" value="Genomic_DNA"/>
</dbReference>
<accession>A0A454CZ33</accession>
<reference evidence="1 2" key="1">
    <citation type="submission" date="2012-10" db="EMBL/GenBank/DDBJ databases">
        <title>Genome sequence of Vibrio Cholerae HENC-02.</title>
        <authorList>
            <person name="Eppinger M."/>
            <person name="Hasan N.A."/>
            <person name="Sengamalay N."/>
            <person name="Hine E."/>
            <person name="Su Q."/>
            <person name="Daugherty S.C."/>
            <person name="Young S."/>
            <person name="Sadzewicz L."/>
            <person name="Tallon L."/>
            <person name="Cebula T.A."/>
            <person name="Ravel J."/>
            <person name="Colwell R.R."/>
        </authorList>
    </citation>
    <scope>NUCLEOTIDE SEQUENCE [LARGE SCALE GENOMIC DNA]</scope>
    <source>
        <strain evidence="1 2">HENC-02</strain>
    </source>
</reference>
<comment type="caution">
    <text evidence="1">The sequence shown here is derived from an EMBL/GenBank/DDBJ whole genome shotgun (WGS) entry which is preliminary data.</text>
</comment>
<evidence type="ECO:0000313" key="1">
    <source>
        <dbReference type="EMBL" id="EKM31664.1"/>
    </source>
</evidence>
<name>A0A454CZ33_VIBHA</name>